<feature type="compositionally biased region" description="Basic and acidic residues" evidence="2">
    <location>
        <begin position="428"/>
        <end position="438"/>
    </location>
</feature>
<feature type="compositionally biased region" description="Polar residues" evidence="2">
    <location>
        <begin position="439"/>
        <end position="452"/>
    </location>
</feature>
<sequence length="754" mass="84572">MRGMRLLFHRTGVRTAKKRSSRVCIGGTCKEALRPVVVRRLPLSSVFGSYCGTSQFRVSSTLACAVYSRDVAGTLRTRSVLEGGAPWSAALNIPSYPRRTPFLISRGMTTTETITLASIAPPKRVLPMRPKAKPTITLIDALEDISEQNNIEDFTEKDIQEAIDYVLKTSIYSGSSRDLMVRAITDTVHGRMSLTQAAAKFGIPFSTIHPYIKKLRQRLQLRDPATDSKKTRSSPKKKRTSEEAPSEEPVAIPVVPEKKPRKKRSPPPGYIPFKQIVIPDHWKLFPQKMESAVWTAVSFCNYDDMDKKHRLCQAILDVMIGQKTLKAAASNNNIPFTTLQTYFHRSRITMERCMEEDEEVQRAKPKDDPVSASAIAEKNEKDSAISGPNGTNSTENIHVDDSLAILSQLNQEQQEQIISMLFNNGEASETKDTLESLRTETSTPSTEKSNGKSVDALSDWLISKRMNEPSPPNEDNMSTSPNGVNEASGSRKRKPQVVKRVSEAMNTSTSSTGSTSNAASRFSDFLENRFGLTVMRPTKSETNEVLPPPLDEAFDARFESSAAELHHPTVTTKPAKFVKFLISYYAHRLPGVSGRAVDKLQRTLEAIIIGETPLAQLDMSQPQRDKMEKHVLTITNLMAYISEAYPVFYYHIQPMISNLASYDDFQKGTKLHHNLLRVPPPAALSSLVDEFVPLIVRYLERFASAHIIIDHELTRFLIKQVVQNRSLPELYKNSEYNALHERIVTDELLRRHAL</sequence>
<dbReference type="Pfam" id="PF05225">
    <property type="entry name" value="HTH_psq"/>
    <property type="match status" value="1"/>
</dbReference>
<dbReference type="Gene3D" id="1.10.10.60">
    <property type="entry name" value="Homeodomain-like"/>
    <property type="match status" value="1"/>
</dbReference>
<keyword evidence="4" id="KW-1185">Reference proteome</keyword>
<dbReference type="Proteomes" id="UP000492821">
    <property type="component" value="Unassembled WGS sequence"/>
</dbReference>
<accession>A0A7E4W1C4</accession>
<dbReference type="SUPFAM" id="SSF46689">
    <property type="entry name" value="Homeodomain-like"/>
    <property type="match status" value="1"/>
</dbReference>
<feature type="compositionally biased region" description="Polar residues" evidence="2">
    <location>
        <begin position="473"/>
        <end position="488"/>
    </location>
</feature>
<dbReference type="WBParaSite" id="Pan_g5738.t1">
    <property type="protein sequence ID" value="Pan_g5738.t1"/>
    <property type="gene ID" value="Pan_g5738"/>
</dbReference>
<dbReference type="GO" id="GO:0003677">
    <property type="term" value="F:DNA binding"/>
    <property type="evidence" value="ECO:0007669"/>
    <property type="project" value="InterPro"/>
</dbReference>
<feature type="compositionally biased region" description="Basic and acidic residues" evidence="2">
    <location>
        <begin position="220"/>
        <end position="230"/>
    </location>
</feature>
<dbReference type="InterPro" id="IPR007889">
    <property type="entry name" value="HTH_Psq"/>
</dbReference>
<evidence type="ECO:0000259" key="3">
    <source>
        <dbReference type="Pfam" id="PF05225"/>
    </source>
</evidence>
<reference evidence="5" key="2">
    <citation type="submission" date="2020-10" db="UniProtKB">
        <authorList>
            <consortium name="WormBaseParasite"/>
        </authorList>
    </citation>
    <scope>IDENTIFICATION</scope>
</reference>
<dbReference type="AlphaFoldDB" id="A0A7E4W1C4"/>
<dbReference type="GO" id="GO:0005634">
    <property type="term" value="C:nucleus"/>
    <property type="evidence" value="ECO:0007669"/>
    <property type="project" value="UniProtKB-SubCell"/>
</dbReference>
<feature type="region of interest" description="Disordered" evidence="2">
    <location>
        <begin position="356"/>
        <end position="396"/>
    </location>
</feature>
<dbReference type="InterPro" id="IPR009057">
    <property type="entry name" value="Homeodomain-like_sf"/>
</dbReference>
<feature type="compositionally biased region" description="Polar residues" evidence="2">
    <location>
        <begin position="386"/>
        <end position="396"/>
    </location>
</feature>
<evidence type="ECO:0000256" key="2">
    <source>
        <dbReference type="SAM" id="MobiDB-lite"/>
    </source>
</evidence>
<proteinExistence type="predicted"/>
<reference evidence="4" key="1">
    <citation type="journal article" date="2013" name="Genetics">
        <title>The draft genome and transcriptome of Panagrellus redivivus are shaped by the harsh demands of a free-living lifestyle.</title>
        <authorList>
            <person name="Srinivasan J."/>
            <person name="Dillman A.R."/>
            <person name="Macchietto M.G."/>
            <person name="Heikkinen L."/>
            <person name="Lakso M."/>
            <person name="Fracchia K.M."/>
            <person name="Antoshechkin I."/>
            <person name="Mortazavi A."/>
            <person name="Wong G."/>
            <person name="Sternberg P.W."/>
        </authorList>
    </citation>
    <scope>NUCLEOTIDE SEQUENCE [LARGE SCALE GENOMIC DNA]</scope>
    <source>
        <strain evidence="4">MT8872</strain>
    </source>
</reference>
<feature type="region of interest" description="Disordered" evidence="2">
    <location>
        <begin position="428"/>
        <end position="518"/>
    </location>
</feature>
<evidence type="ECO:0000313" key="4">
    <source>
        <dbReference type="Proteomes" id="UP000492821"/>
    </source>
</evidence>
<feature type="region of interest" description="Disordered" evidence="2">
    <location>
        <begin position="219"/>
        <end position="270"/>
    </location>
</feature>
<protein>
    <submittedName>
        <fullName evidence="5">HTH psq-type domain-containing protein</fullName>
    </submittedName>
</protein>
<evidence type="ECO:0000256" key="1">
    <source>
        <dbReference type="ARBA" id="ARBA00004123"/>
    </source>
</evidence>
<feature type="compositionally biased region" description="Basic and acidic residues" evidence="2">
    <location>
        <begin position="360"/>
        <end position="369"/>
    </location>
</feature>
<name>A0A7E4W1C4_PANRE</name>
<organism evidence="4 5">
    <name type="scientific">Panagrellus redivivus</name>
    <name type="common">Microworm</name>
    <dbReference type="NCBI Taxonomy" id="6233"/>
    <lineage>
        <taxon>Eukaryota</taxon>
        <taxon>Metazoa</taxon>
        <taxon>Ecdysozoa</taxon>
        <taxon>Nematoda</taxon>
        <taxon>Chromadorea</taxon>
        <taxon>Rhabditida</taxon>
        <taxon>Tylenchina</taxon>
        <taxon>Panagrolaimomorpha</taxon>
        <taxon>Panagrolaimoidea</taxon>
        <taxon>Panagrolaimidae</taxon>
        <taxon>Panagrellus</taxon>
    </lineage>
</organism>
<comment type="subcellular location">
    <subcellularLocation>
        <location evidence="1">Nucleus</location>
    </subcellularLocation>
</comment>
<evidence type="ECO:0000313" key="5">
    <source>
        <dbReference type="WBParaSite" id="Pan_g5738.t1"/>
    </source>
</evidence>
<feature type="domain" description="HTH psq-type" evidence="3">
    <location>
        <begin position="177"/>
        <end position="216"/>
    </location>
</feature>
<feature type="compositionally biased region" description="Low complexity" evidence="2">
    <location>
        <begin position="506"/>
        <end position="518"/>
    </location>
</feature>